<dbReference type="PROSITE" id="PS51192">
    <property type="entry name" value="HELICASE_ATP_BIND_1"/>
    <property type="match status" value="1"/>
</dbReference>
<protein>
    <recommendedName>
        <fullName evidence="10">Type I restriction enzyme endonuclease subunit</fullName>
        <shortName evidence="10">R protein</shortName>
        <ecNumber evidence="10">3.1.21.3</ecNumber>
    </recommendedName>
</protein>
<keyword evidence="13" id="KW-1185">Reference proteome</keyword>
<evidence type="ECO:0000256" key="6">
    <source>
        <dbReference type="ARBA" id="ARBA00022759"/>
    </source>
</evidence>
<accession>A0A1I1YIL5</accession>
<dbReference type="Gene3D" id="3.40.50.300">
    <property type="entry name" value="P-loop containing nucleotide triphosphate hydrolases"/>
    <property type="match status" value="2"/>
</dbReference>
<dbReference type="AlphaFoldDB" id="A0A1I1YIL5"/>
<dbReference type="GO" id="GO:0009035">
    <property type="term" value="F:type I site-specific deoxyribonuclease activity"/>
    <property type="evidence" value="ECO:0007669"/>
    <property type="project" value="UniProtKB-EC"/>
</dbReference>
<dbReference type="RefSeq" id="WP_096328497.1">
    <property type="nucleotide sequence ID" value="NZ_FOMX01000010.1"/>
</dbReference>
<comment type="function">
    <text evidence="10">Subunit R is required for both nuclease and ATPase activities, but not for modification.</text>
</comment>
<dbReference type="CDD" id="cd18800">
    <property type="entry name" value="SF2_C_EcoR124I-like"/>
    <property type="match status" value="1"/>
</dbReference>
<dbReference type="InterPro" id="IPR027417">
    <property type="entry name" value="P-loop_NTPase"/>
</dbReference>
<dbReference type="InterPro" id="IPR007409">
    <property type="entry name" value="Restrct_endonuc_type1_HsdR_N"/>
</dbReference>
<evidence type="ECO:0000256" key="8">
    <source>
        <dbReference type="ARBA" id="ARBA00022840"/>
    </source>
</evidence>
<dbReference type="SMART" id="SM00487">
    <property type="entry name" value="DEXDc"/>
    <property type="match status" value="1"/>
</dbReference>
<dbReference type="PANTHER" id="PTHR30195:SF15">
    <property type="entry name" value="TYPE I RESTRICTION ENZYME HINDI ENDONUCLEASE SUBUNIT"/>
    <property type="match status" value="1"/>
</dbReference>
<proteinExistence type="inferred from homology"/>
<keyword evidence="3" id="KW-0540">Nuclease</keyword>
<comment type="subunit">
    <text evidence="10">The type I restriction/modification system is composed of three polypeptides R, M and S.</text>
</comment>
<evidence type="ECO:0000313" key="12">
    <source>
        <dbReference type="EMBL" id="SFE19142.1"/>
    </source>
</evidence>
<dbReference type="InterPro" id="IPR004473">
    <property type="entry name" value="Restrct_endonuc_typeI_HsdR"/>
</dbReference>
<name>A0A1I1YIL5_9BACT</name>
<keyword evidence="7 10" id="KW-0378">Hydrolase</keyword>
<evidence type="ECO:0000256" key="7">
    <source>
        <dbReference type="ARBA" id="ARBA00022801"/>
    </source>
</evidence>
<evidence type="ECO:0000256" key="10">
    <source>
        <dbReference type="RuleBase" id="RU364115"/>
    </source>
</evidence>
<dbReference type="CDD" id="cd22332">
    <property type="entry name" value="HsdR_N"/>
    <property type="match status" value="1"/>
</dbReference>
<dbReference type="GO" id="GO:0005524">
    <property type="term" value="F:ATP binding"/>
    <property type="evidence" value="ECO:0007669"/>
    <property type="project" value="UniProtKB-KW"/>
</dbReference>
<dbReference type="Proteomes" id="UP000199400">
    <property type="component" value="Unassembled WGS sequence"/>
</dbReference>
<sequence length="1082" mass="121604">MSRGPEYVEVEAPFLDQLAGLGWKVIVGHDEEPTVTGRESFRDVLIKSDLRRALRRINLRDGAPWLDDARIAQAVSELERLATPRLMEGNQEATRLLLDGVSVDGLPDWDFGRARTVHFIDWKHPERNTFTAVQQFRVDCPGGQAKRCIIPDIALFINGIPVVVVECKSPGVNSPLEQAIDQLRRYHNGRKAAGETDLNEGNERLFYTNQFLIATCRDSARVGTIGADAPDYLEWKDTAPVSLDDVRAELGGKAKLNSQERLVAGMLRPAHLLDIIRHFTIFNQSDGRTIKIVARYQQFRAVHRALERLQHGKTRRQDGELDRRGGIIWHTQGSGKSLTMVFLVRKLRSLDAVKRFKVVVVTDRKDLERQLSGTAGLTGETVQVGKSVKRVKELLRKRGPGLVFAMIQKYTDPDLEQLEPGDDVGDLGLLNDDDAILVLVDEAHRSHTNTLHAHLLQALPNAARIGFTGTPIIMGAKKRTTEIFGPEIDRYTLRESEADGATVPILYEGRTADGAVADGRDLDQVFEDMFAEHSEAELEQIKRKYATSGAILEAPKLIEAKARDILRHYVQHVLPAGLKAQVVAYSRRAAVTYQAALVAARDELLRDARALDPATRALDDVDLASKPAKIRAAAYAARVEALLAELQFAAVISPSNNDLPEYKEWTDSAKVIERIARFKRPFTHKDPAKRDPLAFLAVKSMLLTGFDAPVEGVMYLDRSLREADLLQALARVNRTYKAKKAGLIVDYYGVARHLKEALSAYDAADIDGALQSVADEVPKLATQHARVMAIFTSRGLDPRTQTDDCVHLLRDERLRAEFAVKLRQFLATYDFVLPRPAALPYVRDVELLAELYTRAQRLYRDDALELSEAIGRKVQRLIDEHIISLGIDPKIPPISITDAKFAEHVARQVSPRAKASEMEHAIRHHIRKNLDQDPVHFQRLSERLEEILEKFGENWEQLALALSEFVEQVRRGRDAQPGVEGIDPRLHAPFLDLLRQAREQETPVSTGDLRWLAGLCVQLVEHIRERVRMVGFWKNASYQEELRGQIFMFLDEHSIVDIDAAERLADRLMELGKANHDRLAAT</sequence>
<evidence type="ECO:0000256" key="4">
    <source>
        <dbReference type="ARBA" id="ARBA00022741"/>
    </source>
</evidence>
<evidence type="ECO:0000256" key="2">
    <source>
        <dbReference type="ARBA" id="ARBA00008598"/>
    </source>
</evidence>
<reference evidence="13" key="1">
    <citation type="submission" date="2016-10" db="EMBL/GenBank/DDBJ databases">
        <authorList>
            <person name="Varghese N."/>
            <person name="Submissions S."/>
        </authorList>
    </citation>
    <scope>NUCLEOTIDE SEQUENCE [LARGE SCALE GENOMIC DNA]</scope>
    <source>
        <strain evidence="13">ATCC 25963</strain>
    </source>
</reference>
<dbReference type="InterPro" id="IPR021810">
    <property type="entry name" value="T1RH-like_C"/>
</dbReference>
<dbReference type="InterPro" id="IPR014001">
    <property type="entry name" value="Helicase_ATP-bd"/>
</dbReference>
<evidence type="ECO:0000313" key="13">
    <source>
        <dbReference type="Proteomes" id="UP000199400"/>
    </source>
</evidence>
<dbReference type="GO" id="GO:0003677">
    <property type="term" value="F:DNA binding"/>
    <property type="evidence" value="ECO:0007669"/>
    <property type="project" value="UniProtKB-KW"/>
</dbReference>
<comment type="similarity">
    <text evidence="2 10">Belongs to the HsdR family.</text>
</comment>
<dbReference type="SUPFAM" id="SSF52540">
    <property type="entry name" value="P-loop containing nucleoside triphosphate hydrolases"/>
    <property type="match status" value="1"/>
</dbReference>
<dbReference type="Pfam" id="PF04313">
    <property type="entry name" value="HSDR_N"/>
    <property type="match status" value="1"/>
</dbReference>
<keyword evidence="8 10" id="KW-0067">ATP-binding</keyword>
<evidence type="ECO:0000256" key="5">
    <source>
        <dbReference type="ARBA" id="ARBA00022747"/>
    </source>
</evidence>
<keyword evidence="5 10" id="KW-0680">Restriction system</keyword>
<evidence type="ECO:0000256" key="9">
    <source>
        <dbReference type="ARBA" id="ARBA00023125"/>
    </source>
</evidence>
<dbReference type="InterPro" id="IPR040980">
    <property type="entry name" value="SWI2_SNF2"/>
</dbReference>
<dbReference type="OrthoDB" id="9758243at2"/>
<dbReference type="GO" id="GO:0009307">
    <property type="term" value="P:DNA restriction-modification system"/>
    <property type="evidence" value="ECO:0007669"/>
    <property type="project" value="UniProtKB-KW"/>
</dbReference>
<dbReference type="EMBL" id="FOMX01000010">
    <property type="protein sequence ID" value="SFE19142.1"/>
    <property type="molecule type" value="Genomic_DNA"/>
</dbReference>
<dbReference type="NCBIfam" id="TIGR00348">
    <property type="entry name" value="hsdR"/>
    <property type="match status" value="1"/>
</dbReference>
<dbReference type="InterPro" id="IPR051268">
    <property type="entry name" value="Type-I_R_enzyme_R_subunit"/>
</dbReference>
<dbReference type="STRING" id="54.SAMN02745121_03316"/>
<evidence type="ECO:0000259" key="11">
    <source>
        <dbReference type="PROSITE" id="PS51192"/>
    </source>
</evidence>
<keyword evidence="9 10" id="KW-0238">DNA-binding</keyword>
<dbReference type="EC" id="3.1.21.3" evidence="10"/>
<evidence type="ECO:0000256" key="3">
    <source>
        <dbReference type="ARBA" id="ARBA00022722"/>
    </source>
</evidence>
<dbReference type="Pfam" id="PF11867">
    <property type="entry name" value="T1RH-like_C"/>
    <property type="match status" value="1"/>
</dbReference>
<dbReference type="Pfam" id="PF18766">
    <property type="entry name" value="SWI2_SNF2"/>
    <property type="match status" value="1"/>
</dbReference>
<dbReference type="CDD" id="cd18030">
    <property type="entry name" value="DEXHc_RE_I_HsdR"/>
    <property type="match status" value="1"/>
</dbReference>
<feature type="domain" description="Helicase ATP-binding" evidence="11">
    <location>
        <begin position="317"/>
        <end position="472"/>
    </location>
</feature>
<organism evidence="12 13">
    <name type="scientific">Nannocystis exedens</name>
    <dbReference type="NCBI Taxonomy" id="54"/>
    <lineage>
        <taxon>Bacteria</taxon>
        <taxon>Pseudomonadati</taxon>
        <taxon>Myxococcota</taxon>
        <taxon>Polyangia</taxon>
        <taxon>Nannocystales</taxon>
        <taxon>Nannocystaceae</taxon>
        <taxon>Nannocystis</taxon>
    </lineage>
</organism>
<dbReference type="InterPro" id="IPR055180">
    <property type="entry name" value="HsdR_RecA-like_helicase_dom_2"/>
</dbReference>
<dbReference type="PANTHER" id="PTHR30195">
    <property type="entry name" value="TYPE I SITE-SPECIFIC DEOXYRIBONUCLEASE PROTEIN SUBUNIT M AND R"/>
    <property type="match status" value="1"/>
</dbReference>
<dbReference type="Gene3D" id="3.90.1570.50">
    <property type="match status" value="1"/>
</dbReference>
<keyword evidence="6" id="KW-0255">Endonuclease</keyword>
<comment type="catalytic activity">
    <reaction evidence="1 10">
        <text>Endonucleolytic cleavage of DNA to give random double-stranded fragments with terminal 5'-phosphates, ATP is simultaneously hydrolyzed.</text>
        <dbReference type="EC" id="3.1.21.3"/>
    </reaction>
</comment>
<keyword evidence="4 10" id="KW-0547">Nucleotide-binding</keyword>
<gene>
    <name evidence="12" type="ORF">SAMN02745121_03316</name>
</gene>
<dbReference type="Pfam" id="PF22679">
    <property type="entry name" value="T1R_D3-like"/>
    <property type="match status" value="1"/>
</dbReference>
<evidence type="ECO:0000256" key="1">
    <source>
        <dbReference type="ARBA" id="ARBA00000851"/>
    </source>
</evidence>